<proteinExistence type="predicted"/>
<keyword evidence="2" id="KW-1185">Reference proteome</keyword>
<dbReference type="AlphaFoldDB" id="A0A8J3Q1Z2"/>
<name>A0A8J3Q1Z2_9ACTN</name>
<protein>
    <submittedName>
        <fullName evidence="1">Uncharacterized protein</fullName>
    </submittedName>
</protein>
<reference evidence="1" key="1">
    <citation type="submission" date="2021-01" db="EMBL/GenBank/DDBJ databases">
        <title>Whole genome shotgun sequence of Rhizocola hellebori NBRC 109834.</title>
        <authorList>
            <person name="Komaki H."/>
            <person name="Tamura T."/>
        </authorList>
    </citation>
    <scope>NUCLEOTIDE SEQUENCE</scope>
    <source>
        <strain evidence="1">NBRC 109834</strain>
    </source>
</reference>
<accession>A0A8J3Q1Z2</accession>
<dbReference type="RefSeq" id="WP_203905903.1">
    <property type="nucleotide sequence ID" value="NZ_BONY01000001.1"/>
</dbReference>
<dbReference type="EMBL" id="BONY01000001">
    <property type="protein sequence ID" value="GIH01942.1"/>
    <property type="molecule type" value="Genomic_DNA"/>
</dbReference>
<dbReference type="Proteomes" id="UP000612899">
    <property type="component" value="Unassembled WGS sequence"/>
</dbReference>
<evidence type="ECO:0000313" key="1">
    <source>
        <dbReference type="EMBL" id="GIH01942.1"/>
    </source>
</evidence>
<evidence type="ECO:0000313" key="2">
    <source>
        <dbReference type="Proteomes" id="UP000612899"/>
    </source>
</evidence>
<organism evidence="1 2">
    <name type="scientific">Rhizocola hellebori</name>
    <dbReference type="NCBI Taxonomy" id="1392758"/>
    <lineage>
        <taxon>Bacteria</taxon>
        <taxon>Bacillati</taxon>
        <taxon>Actinomycetota</taxon>
        <taxon>Actinomycetes</taxon>
        <taxon>Micromonosporales</taxon>
        <taxon>Micromonosporaceae</taxon>
        <taxon>Rhizocola</taxon>
    </lineage>
</organism>
<gene>
    <name evidence="1" type="ORF">Rhe02_00090</name>
</gene>
<sequence length="155" mass="17683">MAPNPRLALAKASLPNANDFVRAEHLKAEAEIRRELTELDKNMDNLMRVLQRDNDPQGQLYRRAKKRMLELEQSYAAVEAWLRRHAASTPPEQEGNAGLLDHLPMMAVDLNMLPADRLRRFLEAFRVEIHYDIRTGRATFKAHISGETCAKPPAT</sequence>
<comment type="caution">
    <text evidence="1">The sequence shown here is derived from an EMBL/GenBank/DDBJ whole genome shotgun (WGS) entry which is preliminary data.</text>
</comment>